<dbReference type="PANTHER" id="PTHR42044:SF2">
    <property type="entry name" value="DUF676 DOMAIN-CONTAINING PROTEIN"/>
    <property type="match status" value="1"/>
</dbReference>
<reference evidence="1" key="1">
    <citation type="journal article" date="2021" name="Nat. Commun.">
        <title>Genetic determinants of endophytism in the Arabidopsis root mycobiome.</title>
        <authorList>
            <person name="Mesny F."/>
            <person name="Miyauchi S."/>
            <person name="Thiergart T."/>
            <person name="Pickel B."/>
            <person name="Atanasova L."/>
            <person name="Karlsson M."/>
            <person name="Huettel B."/>
            <person name="Barry K.W."/>
            <person name="Haridas S."/>
            <person name="Chen C."/>
            <person name="Bauer D."/>
            <person name="Andreopoulos W."/>
            <person name="Pangilinan J."/>
            <person name="LaButti K."/>
            <person name="Riley R."/>
            <person name="Lipzen A."/>
            <person name="Clum A."/>
            <person name="Drula E."/>
            <person name="Henrissat B."/>
            <person name="Kohler A."/>
            <person name="Grigoriev I.V."/>
            <person name="Martin F.M."/>
            <person name="Hacquard S."/>
        </authorList>
    </citation>
    <scope>NUCLEOTIDE SEQUENCE</scope>
    <source>
        <strain evidence="1">MPI-SDFR-AT-0073</strain>
    </source>
</reference>
<gene>
    <name evidence="1" type="ORF">BKA67DRAFT_537406</name>
</gene>
<organism evidence="1 2">
    <name type="scientific">Truncatella angustata</name>
    <dbReference type="NCBI Taxonomy" id="152316"/>
    <lineage>
        <taxon>Eukaryota</taxon>
        <taxon>Fungi</taxon>
        <taxon>Dikarya</taxon>
        <taxon>Ascomycota</taxon>
        <taxon>Pezizomycotina</taxon>
        <taxon>Sordariomycetes</taxon>
        <taxon>Xylariomycetidae</taxon>
        <taxon>Amphisphaeriales</taxon>
        <taxon>Sporocadaceae</taxon>
        <taxon>Truncatella</taxon>
    </lineage>
</organism>
<proteinExistence type="predicted"/>
<dbReference type="Proteomes" id="UP000758603">
    <property type="component" value="Unassembled WGS sequence"/>
</dbReference>
<evidence type="ECO:0000313" key="1">
    <source>
        <dbReference type="EMBL" id="KAH6651540.1"/>
    </source>
</evidence>
<dbReference type="RefSeq" id="XP_045955818.1">
    <property type="nucleotide sequence ID" value="XM_046100312.1"/>
</dbReference>
<sequence length="229" mass="26277">MPMNTSLRSDFGDNGIVILPPSLTIRAPENTPNHGEQWLFINGIGGEYFWLQLYCKKLRNTFNRDIKGIFNRSDGLFWDLVEFAGERDAAGQQNLIQRTLSSRAAQDALNSELSAVFQNNPFNGFIVMIAYPQGCLLLRLVLQDFVTRKIYRHAMKVRLRVFTFGNPSIDWMVTNAENERRPLFEFVNYTEHFASEGFRGTSRGGEDAYGSCPTTDWLHAPRFVGFYQR</sequence>
<dbReference type="AlphaFoldDB" id="A0A9P8ZUV4"/>
<dbReference type="GeneID" id="70129204"/>
<evidence type="ECO:0000313" key="2">
    <source>
        <dbReference type="Proteomes" id="UP000758603"/>
    </source>
</evidence>
<dbReference type="EMBL" id="JAGPXC010000006">
    <property type="protein sequence ID" value="KAH6651540.1"/>
    <property type="molecule type" value="Genomic_DNA"/>
</dbReference>
<accession>A0A9P8ZUV4</accession>
<name>A0A9P8ZUV4_9PEZI</name>
<dbReference type="OrthoDB" id="202545at2759"/>
<protein>
    <submittedName>
        <fullName evidence="1">Uncharacterized protein</fullName>
    </submittedName>
</protein>
<keyword evidence="2" id="KW-1185">Reference proteome</keyword>
<comment type="caution">
    <text evidence="1">The sequence shown here is derived from an EMBL/GenBank/DDBJ whole genome shotgun (WGS) entry which is preliminary data.</text>
</comment>
<dbReference type="PANTHER" id="PTHR42044">
    <property type="entry name" value="DUF676 DOMAIN-CONTAINING PROTEIN-RELATED"/>
    <property type="match status" value="1"/>
</dbReference>